<keyword evidence="6 7" id="KW-0472">Membrane</keyword>
<evidence type="ECO:0000256" key="6">
    <source>
        <dbReference type="ARBA" id="ARBA00023136"/>
    </source>
</evidence>
<dbReference type="InterPro" id="IPR050256">
    <property type="entry name" value="Glycosyltransferase_2"/>
</dbReference>
<dbReference type="InterPro" id="IPR029044">
    <property type="entry name" value="Nucleotide-diphossugar_trans"/>
</dbReference>
<proteinExistence type="inferred from homology"/>
<keyword evidence="3 10" id="KW-0808">Transferase</keyword>
<comment type="similarity">
    <text evidence="2">Belongs to the glycosyltransferase 2 family.</text>
</comment>
<name>A0A4Z1E029_9MICO</name>
<dbReference type="PANTHER" id="PTHR48090:SF7">
    <property type="entry name" value="RFBJ PROTEIN"/>
    <property type="match status" value="1"/>
</dbReference>
<feature type="domain" description="GtrA/DPMS transmembrane" evidence="9">
    <location>
        <begin position="238"/>
        <end position="353"/>
    </location>
</feature>
<keyword evidence="5 7" id="KW-1133">Transmembrane helix</keyword>
<keyword evidence="11" id="KW-1185">Reference proteome</keyword>
<evidence type="ECO:0000256" key="3">
    <source>
        <dbReference type="ARBA" id="ARBA00022679"/>
    </source>
</evidence>
<dbReference type="Gene3D" id="3.90.550.10">
    <property type="entry name" value="Spore Coat Polysaccharide Biosynthesis Protein SpsA, Chain A"/>
    <property type="match status" value="1"/>
</dbReference>
<dbReference type="Pfam" id="PF04138">
    <property type="entry name" value="GtrA_DPMS_TM"/>
    <property type="match status" value="1"/>
</dbReference>
<feature type="transmembrane region" description="Helical" evidence="7">
    <location>
        <begin position="335"/>
        <end position="354"/>
    </location>
</feature>
<dbReference type="RefSeq" id="WP_233251506.1">
    <property type="nucleotide sequence ID" value="NZ_RHPJ01000002.1"/>
</dbReference>
<dbReference type="Proteomes" id="UP000297318">
    <property type="component" value="Unassembled WGS sequence"/>
</dbReference>
<evidence type="ECO:0000256" key="5">
    <source>
        <dbReference type="ARBA" id="ARBA00022989"/>
    </source>
</evidence>
<dbReference type="InterPro" id="IPR001173">
    <property type="entry name" value="Glyco_trans_2-like"/>
</dbReference>
<accession>A0A4Z1E029</accession>
<evidence type="ECO:0000256" key="7">
    <source>
        <dbReference type="SAM" id="Phobius"/>
    </source>
</evidence>
<evidence type="ECO:0000256" key="4">
    <source>
        <dbReference type="ARBA" id="ARBA00022692"/>
    </source>
</evidence>
<gene>
    <name evidence="10" type="ORF">SERN_1220</name>
</gene>
<dbReference type="AlphaFoldDB" id="A0A4Z1E029"/>
<comment type="subcellular location">
    <subcellularLocation>
        <location evidence="1">Membrane</location>
        <topology evidence="1">Multi-pass membrane protein</topology>
    </subcellularLocation>
</comment>
<evidence type="ECO:0000259" key="8">
    <source>
        <dbReference type="Pfam" id="PF00535"/>
    </source>
</evidence>
<dbReference type="EMBL" id="RHPJ01000002">
    <property type="protein sequence ID" value="TGO05216.1"/>
    <property type="molecule type" value="Genomic_DNA"/>
</dbReference>
<organism evidence="10 11">
    <name type="scientific">Serinibacter arcticus</name>
    <dbReference type="NCBI Taxonomy" id="1655435"/>
    <lineage>
        <taxon>Bacteria</taxon>
        <taxon>Bacillati</taxon>
        <taxon>Actinomycetota</taxon>
        <taxon>Actinomycetes</taxon>
        <taxon>Micrococcales</taxon>
        <taxon>Beutenbergiaceae</taxon>
        <taxon>Serinibacter</taxon>
    </lineage>
</organism>
<feature type="transmembrane region" description="Helical" evidence="7">
    <location>
        <begin position="235"/>
        <end position="257"/>
    </location>
</feature>
<dbReference type="InterPro" id="IPR039528">
    <property type="entry name" value="DPM1-like"/>
</dbReference>
<feature type="domain" description="Glycosyltransferase 2-like" evidence="8">
    <location>
        <begin position="7"/>
        <end position="165"/>
    </location>
</feature>
<reference evidence="10 11" key="1">
    <citation type="submission" date="2018-11" db="EMBL/GenBank/DDBJ databases">
        <title>Complete genome sequencing of the Actinobacteria Serinibacter sp. K3-2.</title>
        <authorList>
            <person name="Rakitin A.L."/>
            <person name="Beletsky A.V."/>
            <person name="Mardanov A.V."/>
            <person name="Ravin N.V."/>
            <person name="Gromova A.S."/>
            <person name="Filippova S.N."/>
            <person name="Gal'Chenko V.F."/>
        </authorList>
    </citation>
    <scope>NUCLEOTIDE SEQUENCE [LARGE SCALE GENOMIC DNA]</scope>
    <source>
        <strain evidence="10 11">K3-2</strain>
    </source>
</reference>
<dbReference type="Pfam" id="PF00535">
    <property type="entry name" value="Glycos_transf_2"/>
    <property type="match status" value="1"/>
</dbReference>
<evidence type="ECO:0000313" key="11">
    <source>
        <dbReference type="Proteomes" id="UP000297318"/>
    </source>
</evidence>
<dbReference type="GO" id="GO:0004582">
    <property type="term" value="F:dolichyl-phosphate beta-D-mannosyltransferase activity"/>
    <property type="evidence" value="ECO:0007669"/>
    <property type="project" value="InterPro"/>
</dbReference>
<keyword evidence="10" id="KW-0328">Glycosyltransferase</keyword>
<dbReference type="CDD" id="cd06442">
    <property type="entry name" value="DPM1_like"/>
    <property type="match status" value="1"/>
</dbReference>
<keyword evidence="4 7" id="KW-0812">Transmembrane</keyword>
<comment type="caution">
    <text evidence="10">The sequence shown here is derived from an EMBL/GenBank/DDBJ whole genome shotgun (WGS) entry which is preliminary data.</text>
</comment>
<dbReference type="PANTHER" id="PTHR48090">
    <property type="entry name" value="UNDECAPRENYL-PHOSPHATE 4-DEOXY-4-FORMAMIDO-L-ARABINOSE TRANSFERASE-RELATED"/>
    <property type="match status" value="1"/>
</dbReference>
<dbReference type="InterPro" id="IPR007267">
    <property type="entry name" value="GtrA_DPMS_TM"/>
</dbReference>
<evidence type="ECO:0000313" key="10">
    <source>
        <dbReference type="EMBL" id="TGO05216.1"/>
    </source>
</evidence>
<protein>
    <submittedName>
        <fullName evidence="10">Dolichol-phosphate mannosyltransferase</fullName>
    </submittedName>
</protein>
<evidence type="ECO:0000259" key="9">
    <source>
        <dbReference type="Pfam" id="PF04138"/>
    </source>
</evidence>
<feature type="transmembrane region" description="Helical" evidence="7">
    <location>
        <begin position="263"/>
        <end position="281"/>
    </location>
</feature>
<dbReference type="GO" id="GO:0016020">
    <property type="term" value="C:membrane"/>
    <property type="evidence" value="ECO:0007669"/>
    <property type="project" value="UniProtKB-SubCell"/>
</dbReference>
<dbReference type="SUPFAM" id="SSF53448">
    <property type="entry name" value="Nucleotide-diphospho-sugar transferases"/>
    <property type="match status" value="1"/>
</dbReference>
<evidence type="ECO:0000256" key="2">
    <source>
        <dbReference type="ARBA" id="ARBA00006739"/>
    </source>
</evidence>
<sequence>MTGSSATIIVPTYNEAPNIVELVRRLSATVPDGCEILVVDDSTDDTPDVVRAVALTSTVPVRLIHRDEPVGGLGGAVVEGLREASHRWCVVMDGDLQHPPEMVPVLLETGRGTGVDVVVASRRIAGGSSDGLADARRRVVSSAAITLTRAMFPRRLRDCTDPMTGFFALDRQRVDLDALQPEGFKILLEILARHRLTVVEEPFVFAERFAGTSKATLSQGVRFVRQLARLRFGRMPMFALVGVLGAVANLAIMAGLIAIGVPYLAGAAVAAVATILGNFVLQEVLVFPDLRAEGRSLGSRFAASFLFNVGEAALRLPLPWLLVEHAAVPSVLAQGGTLVAAFLARFVFLARVVYRPRRTRPASPLVIDAVGAEVPESLGSDTGPETR</sequence>
<evidence type="ECO:0000256" key="1">
    <source>
        <dbReference type="ARBA" id="ARBA00004141"/>
    </source>
</evidence>
<dbReference type="GO" id="GO:0000271">
    <property type="term" value="P:polysaccharide biosynthetic process"/>
    <property type="evidence" value="ECO:0007669"/>
    <property type="project" value="InterPro"/>
</dbReference>